<reference evidence="2" key="1">
    <citation type="submission" date="2017-02" db="UniProtKB">
        <authorList>
            <consortium name="WormBaseParasite"/>
        </authorList>
    </citation>
    <scope>IDENTIFICATION</scope>
</reference>
<evidence type="ECO:0000313" key="1">
    <source>
        <dbReference type="Proteomes" id="UP000036681"/>
    </source>
</evidence>
<proteinExistence type="predicted"/>
<accession>A0A0M3IUS6</accession>
<organism evidence="1 2">
    <name type="scientific">Ascaris lumbricoides</name>
    <name type="common">Giant roundworm</name>
    <dbReference type="NCBI Taxonomy" id="6252"/>
    <lineage>
        <taxon>Eukaryota</taxon>
        <taxon>Metazoa</taxon>
        <taxon>Ecdysozoa</taxon>
        <taxon>Nematoda</taxon>
        <taxon>Chromadorea</taxon>
        <taxon>Rhabditida</taxon>
        <taxon>Spirurina</taxon>
        <taxon>Ascaridomorpha</taxon>
        <taxon>Ascaridoidea</taxon>
        <taxon>Ascarididae</taxon>
        <taxon>Ascaris</taxon>
    </lineage>
</organism>
<name>A0A0M3IUS6_ASCLU</name>
<keyword evidence="1" id="KW-1185">Reference proteome</keyword>
<sequence>MLQPQLELHLDHFHLQTTLIGKDSMESRMKAIDGSVHSNRNELLLHTIH</sequence>
<dbReference type="AlphaFoldDB" id="A0A0M3IUS6"/>
<protein>
    <submittedName>
        <fullName evidence="2">Uncharacterized protein</fullName>
    </submittedName>
</protein>
<dbReference type="Proteomes" id="UP000036681">
    <property type="component" value="Unplaced"/>
</dbReference>
<evidence type="ECO:0000313" key="2">
    <source>
        <dbReference type="WBParaSite" id="ALUE_0002250401-mRNA-1"/>
    </source>
</evidence>
<dbReference type="WBParaSite" id="ALUE_0002250401-mRNA-1">
    <property type="protein sequence ID" value="ALUE_0002250401-mRNA-1"/>
    <property type="gene ID" value="ALUE_0002250401"/>
</dbReference>